<evidence type="ECO:0000256" key="7">
    <source>
        <dbReference type="ARBA" id="ARBA00022989"/>
    </source>
</evidence>
<comment type="similarity">
    <text evidence="3 11">Belongs to the cytochrome c oxidase subunit 6A family.</text>
</comment>
<keyword evidence="7" id="KW-1133">Transmembrane helix</keyword>
<reference evidence="13 14" key="1">
    <citation type="submission" date="2017-03" db="EMBL/GenBank/DDBJ databases">
        <title>Genomes of endolithic fungi from Antarctica.</title>
        <authorList>
            <person name="Coleine C."/>
            <person name="Masonjones S."/>
            <person name="Stajich J.E."/>
        </authorList>
    </citation>
    <scope>NUCLEOTIDE SEQUENCE [LARGE SCALE GENOMIC DNA]</scope>
    <source>
        <strain evidence="13 14">CCFEE 6314</strain>
    </source>
</reference>
<evidence type="ECO:0000256" key="6">
    <source>
        <dbReference type="ARBA" id="ARBA00022946"/>
    </source>
</evidence>
<dbReference type="OrthoDB" id="5947505at2759"/>
<dbReference type="InterPro" id="IPR036418">
    <property type="entry name" value="Cyt_c_oxidase_su6a_sf"/>
</dbReference>
<evidence type="ECO:0000256" key="3">
    <source>
        <dbReference type="ARBA" id="ARBA00005553"/>
    </source>
</evidence>
<dbReference type="GO" id="GO:0005743">
    <property type="term" value="C:mitochondrial inner membrane"/>
    <property type="evidence" value="ECO:0007669"/>
    <property type="project" value="UniProtKB-SubCell"/>
</dbReference>
<evidence type="ECO:0000256" key="9">
    <source>
        <dbReference type="ARBA" id="ARBA00023128"/>
    </source>
</evidence>
<dbReference type="SUPFAM" id="SSF81411">
    <property type="entry name" value="Mitochondrial cytochrome c oxidase subunit VIa"/>
    <property type="match status" value="1"/>
</dbReference>
<dbReference type="Proteomes" id="UP000288859">
    <property type="component" value="Unassembled WGS sequence"/>
</dbReference>
<evidence type="ECO:0000256" key="1">
    <source>
        <dbReference type="ARBA" id="ARBA00004434"/>
    </source>
</evidence>
<dbReference type="Gene3D" id="4.10.95.10">
    <property type="entry name" value="Cytochrome c oxidase, subunit VIa"/>
    <property type="match status" value="1"/>
</dbReference>
<accession>A0A438NJD2</accession>
<comment type="caution">
    <text evidence="13">The sequence shown here is derived from an EMBL/GenBank/DDBJ whole genome shotgun (WGS) entry which is preliminary data.</text>
</comment>
<comment type="subcellular location">
    <subcellularLocation>
        <location evidence="1">Mitochondrion inner membrane</location>
        <topology evidence="1">Single-pass membrane protein</topology>
    </subcellularLocation>
</comment>
<protein>
    <recommendedName>
        <fullName evidence="12">Cytochrome c oxidase subunit</fullName>
    </recommendedName>
    <alternativeName>
        <fullName evidence="12">Cytochrome c oxidase polypeptide VIa</fullName>
    </alternativeName>
</protein>
<evidence type="ECO:0000256" key="11">
    <source>
        <dbReference type="RuleBase" id="RU004396"/>
    </source>
</evidence>
<keyword evidence="8" id="KW-0560">Oxidoreductase</keyword>
<dbReference type="PANTHER" id="PTHR11504">
    <property type="entry name" value="CYTOCHROME C OXIDASE POLYPEPTIDE VIA"/>
    <property type="match status" value="1"/>
</dbReference>
<dbReference type="GO" id="GO:0006123">
    <property type="term" value="P:mitochondrial electron transport, cytochrome c to oxygen"/>
    <property type="evidence" value="ECO:0007669"/>
    <property type="project" value="TreeGrafter"/>
</dbReference>
<dbReference type="InterPro" id="IPR001349">
    <property type="entry name" value="Cyt_c_oxidase_su6a"/>
</dbReference>
<dbReference type="GO" id="GO:0030234">
    <property type="term" value="F:enzyme regulator activity"/>
    <property type="evidence" value="ECO:0007669"/>
    <property type="project" value="TreeGrafter"/>
</dbReference>
<dbReference type="InterPro" id="IPR018507">
    <property type="entry name" value="Cyt_c_oxidase_su6a_CS"/>
</dbReference>
<sequence>MTEPTTLQTPLLGKPGYRISVSPIRIVVHAYMLKADYYPRRQDSHVEIDRPETSFVEYFKQSLIYNSTYCTDPACCSILDDSTLPGAEASINPEPPLNYPLPLFADLQDLPPLPVLRRLTLFRRDFRFTSLDTSNKALIDSEISMLRRYYFAVDTIKSIHLQTTSMVDPRWSTSLGTSGQYDLRTITESLILEEHPLPQSLSADDHLLVLLVLLSSVNTLLRALGPFTSGAFFVRQEAANLSQKLALEQSIISKTARSHSTMASTTSYSATPSNPYVPFTTDRDYSRLSQQLLKALTLWERSFQLGDHLRAGRSHSESQSMRCLLELSRLFLACGPAIYVVPSLAGYTAEPFEALPPHVSRPRAPHQIGIHFGDEAFQKAIEILEICGNMHLGSPGSENVDATTMVSPIWYPLALFYEAPCFVLSTTDPILSTMSFQRVGLRFAQQLRAPTLRTTFQRRFASTSEKLPATGSKLTGAADNAFNRERAAVKAHAAATSDLWRRLSIYVVIPCLILGSINAWNLWNEHWEHWEHLPPLEERVEYPYQNIRSKNFFWGDGDKTLFWNDKVNYHRKDKAT</sequence>
<evidence type="ECO:0000256" key="2">
    <source>
        <dbReference type="ARBA" id="ARBA00004673"/>
    </source>
</evidence>
<evidence type="ECO:0000256" key="5">
    <source>
        <dbReference type="ARBA" id="ARBA00022792"/>
    </source>
</evidence>
<evidence type="ECO:0000313" key="14">
    <source>
        <dbReference type="Proteomes" id="UP000288859"/>
    </source>
</evidence>
<keyword evidence="10 12" id="KW-0472">Membrane</keyword>
<keyword evidence="6" id="KW-0809">Transit peptide</keyword>
<dbReference type="FunFam" id="4.10.95.10:FF:000001">
    <property type="entry name" value="Cytochrome c oxidase subunit 6A, mitochondrial"/>
    <property type="match status" value="1"/>
</dbReference>
<keyword evidence="5 12" id="KW-0999">Mitochondrion inner membrane</keyword>
<gene>
    <name evidence="13" type="ORF">B0A52_00203</name>
</gene>
<comment type="pathway">
    <text evidence="2">Energy metabolism; oxidative phosphorylation.</text>
</comment>
<evidence type="ECO:0000256" key="10">
    <source>
        <dbReference type="ARBA" id="ARBA00023136"/>
    </source>
</evidence>
<dbReference type="PANTHER" id="PTHR11504:SF0">
    <property type="entry name" value="CYTOCHROME C OXIDASE SUBUNIT"/>
    <property type="match status" value="1"/>
</dbReference>
<evidence type="ECO:0000256" key="4">
    <source>
        <dbReference type="ARBA" id="ARBA00022692"/>
    </source>
</evidence>
<evidence type="ECO:0000256" key="8">
    <source>
        <dbReference type="ARBA" id="ARBA00023002"/>
    </source>
</evidence>
<name>A0A438NJD2_EXOME</name>
<dbReference type="GO" id="GO:0016491">
    <property type="term" value="F:oxidoreductase activity"/>
    <property type="evidence" value="ECO:0007669"/>
    <property type="project" value="UniProtKB-KW"/>
</dbReference>
<proteinExistence type="inferred from homology"/>
<dbReference type="EMBL" id="NAJM01000001">
    <property type="protein sequence ID" value="RVX75846.1"/>
    <property type="molecule type" value="Genomic_DNA"/>
</dbReference>
<keyword evidence="4" id="KW-0812">Transmembrane</keyword>
<evidence type="ECO:0000256" key="12">
    <source>
        <dbReference type="RuleBase" id="RU004397"/>
    </source>
</evidence>
<dbReference type="Pfam" id="PF02046">
    <property type="entry name" value="COX6A"/>
    <property type="match status" value="1"/>
</dbReference>
<dbReference type="AlphaFoldDB" id="A0A438NJD2"/>
<dbReference type="PROSITE" id="PS01329">
    <property type="entry name" value="COX6A"/>
    <property type="match status" value="1"/>
</dbReference>
<dbReference type="VEuPathDB" id="FungiDB:PV10_01769"/>
<keyword evidence="9 12" id="KW-0496">Mitochondrion</keyword>
<dbReference type="UniPathway" id="UPA00705"/>
<evidence type="ECO:0000313" key="13">
    <source>
        <dbReference type="EMBL" id="RVX75846.1"/>
    </source>
</evidence>
<organism evidence="13 14">
    <name type="scientific">Exophiala mesophila</name>
    <name type="common">Black yeast-like fungus</name>
    <dbReference type="NCBI Taxonomy" id="212818"/>
    <lineage>
        <taxon>Eukaryota</taxon>
        <taxon>Fungi</taxon>
        <taxon>Dikarya</taxon>
        <taxon>Ascomycota</taxon>
        <taxon>Pezizomycotina</taxon>
        <taxon>Eurotiomycetes</taxon>
        <taxon>Chaetothyriomycetidae</taxon>
        <taxon>Chaetothyriales</taxon>
        <taxon>Herpotrichiellaceae</taxon>
        <taxon>Exophiala</taxon>
    </lineage>
</organism>